<protein>
    <submittedName>
        <fullName evidence="1">Uncharacterized protein</fullName>
    </submittedName>
</protein>
<dbReference type="Gene3D" id="1.10.600.10">
    <property type="entry name" value="Farnesyl Diphosphate Synthase"/>
    <property type="match status" value="1"/>
</dbReference>
<dbReference type="HOGENOM" id="CLU_2270179_0_0_1"/>
<dbReference type="AlphaFoldDB" id="A0A0C9SLI3"/>
<gene>
    <name evidence="1" type="ORF">PAXINDRAFT_94675</name>
</gene>
<sequence>FYKEELDGETTTHVAMMATRKGISRFEVFKELADTSAELYERILRILEDSPRPGSGSMAGMACRDDVGTLGFSRAREAFKQFAAGYILFHLLSERYWLMEVGL</sequence>
<proteinExistence type="predicted"/>
<dbReference type="Proteomes" id="UP000053647">
    <property type="component" value="Unassembled WGS sequence"/>
</dbReference>
<evidence type="ECO:0000313" key="2">
    <source>
        <dbReference type="Proteomes" id="UP000053647"/>
    </source>
</evidence>
<dbReference type="SUPFAM" id="SSF48576">
    <property type="entry name" value="Terpenoid synthases"/>
    <property type="match status" value="1"/>
</dbReference>
<dbReference type="OrthoDB" id="2998174at2759"/>
<keyword evidence="2" id="KW-1185">Reference proteome</keyword>
<accession>A0A0C9SLI3</accession>
<reference evidence="1 2" key="1">
    <citation type="submission" date="2014-06" db="EMBL/GenBank/DDBJ databases">
        <authorList>
            <consortium name="DOE Joint Genome Institute"/>
            <person name="Kuo A."/>
            <person name="Kohler A."/>
            <person name="Nagy L.G."/>
            <person name="Floudas D."/>
            <person name="Copeland A."/>
            <person name="Barry K.W."/>
            <person name="Cichocki N."/>
            <person name="Veneault-Fourrey C."/>
            <person name="LaButti K."/>
            <person name="Lindquist E.A."/>
            <person name="Lipzen A."/>
            <person name="Lundell T."/>
            <person name="Morin E."/>
            <person name="Murat C."/>
            <person name="Sun H."/>
            <person name="Tunlid A."/>
            <person name="Henrissat B."/>
            <person name="Grigoriev I.V."/>
            <person name="Hibbett D.S."/>
            <person name="Martin F."/>
            <person name="Nordberg H.P."/>
            <person name="Cantor M.N."/>
            <person name="Hua S.X."/>
        </authorList>
    </citation>
    <scope>NUCLEOTIDE SEQUENCE [LARGE SCALE GENOMIC DNA]</scope>
    <source>
        <strain evidence="1 2">ATCC 200175</strain>
    </source>
</reference>
<dbReference type="InterPro" id="IPR008949">
    <property type="entry name" value="Isoprenoid_synthase_dom_sf"/>
</dbReference>
<evidence type="ECO:0000313" key="1">
    <source>
        <dbReference type="EMBL" id="KIJ04474.1"/>
    </source>
</evidence>
<dbReference type="EMBL" id="KN821800">
    <property type="protein sequence ID" value="KIJ04474.1"/>
    <property type="molecule type" value="Genomic_DNA"/>
</dbReference>
<reference evidence="2" key="2">
    <citation type="submission" date="2015-01" db="EMBL/GenBank/DDBJ databases">
        <title>Evolutionary Origins and Diversification of the Mycorrhizal Mutualists.</title>
        <authorList>
            <consortium name="DOE Joint Genome Institute"/>
            <consortium name="Mycorrhizal Genomics Consortium"/>
            <person name="Kohler A."/>
            <person name="Kuo A."/>
            <person name="Nagy L.G."/>
            <person name="Floudas D."/>
            <person name="Copeland A."/>
            <person name="Barry K.W."/>
            <person name="Cichocki N."/>
            <person name="Veneault-Fourrey C."/>
            <person name="LaButti K."/>
            <person name="Lindquist E.A."/>
            <person name="Lipzen A."/>
            <person name="Lundell T."/>
            <person name="Morin E."/>
            <person name="Murat C."/>
            <person name="Riley R."/>
            <person name="Ohm R."/>
            <person name="Sun H."/>
            <person name="Tunlid A."/>
            <person name="Henrissat B."/>
            <person name="Grigoriev I.V."/>
            <person name="Hibbett D.S."/>
            <person name="Martin F."/>
        </authorList>
    </citation>
    <scope>NUCLEOTIDE SEQUENCE [LARGE SCALE GENOMIC DNA]</scope>
    <source>
        <strain evidence="2">ATCC 200175</strain>
    </source>
</reference>
<name>A0A0C9SLI3_PAXIN</name>
<feature type="non-terminal residue" evidence="1">
    <location>
        <position position="1"/>
    </location>
</feature>
<organism evidence="1 2">
    <name type="scientific">Paxillus involutus ATCC 200175</name>
    <dbReference type="NCBI Taxonomy" id="664439"/>
    <lineage>
        <taxon>Eukaryota</taxon>
        <taxon>Fungi</taxon>
        <taxon>Dikarya</taxon>
        <taxon>Basidiomycota</taxon>
        <taxon>Agaricomycotina</taxon>
        <taxon>Agaricomycetes</taxon>
        <taxon>Agaricomycetidae</taxon>
        <taxon>Boletales</taxon>
        <taxon>Paxilineae</taxon>
        <taxon>Paxillaceae</taxon>
        <taxon>Paxillus</taxon>
    </lineage>
</organism>